<keyword evidence="4" id="KW-0663">Pyridoxal phosphate</keyword>
<evidence type="ECO:0000256" key="7">
    <source>
        <dbReference type="ARBA" id="ARBA00058439"/>
    </source>
</evidence>
<dbReference type="OrthoDB" id="10047078at2759"/>
<comment type="cofactor">
    <cofactor evidence="1">
        <name>pyridoxal 5'-phosphate</name>
        <dbReference type="ChEBI" id="CHEBI:597326"/>
    </cofactor>
</comment>
<dbReference type="GO" id="GO:0019346">
    <property type="term" value="P:transsulfuration"/>
    <property type="evidence" value="ECO:0007669"/>
    <property type="project" value="InterPro"/>
</dbReference>
<protein>
    <recommendedName>
        <fullName evidence="9">cystathionine gamma-synthase</fullName>
        <ecNumber evidence="9">2.5.1.48</ecNumber>
    </recommendedName>
    <alternativeName>
        <fullName evidence="10">O-succinylhomoserine (thiol)-lyase</fullName>
    </alternativeName>
</protein>
<dbReference type="EC" id="2.5.1.48" evidence="9"/>
<keyword evidence="3" id="KW-0808">Transferase</keyword>
<evidence type="ECO:0000256" key="9">
    <source>
        <dbReference type="ARBA" id="ARBA00066530"/>
    </source>
</evidence>
<evidence type="ECO:0000256" key="3">
    <source>
        <dbReference type="ARBA" id="ARBA00022679"/>
    </source>
</evidence>
<evidence type="ECO:0000256" key="10">
    <source>
        <dbReference type="ARBA" id="ARBA00083849"/>
    </source>
</evidence>
<dbReference type="InterPro" id="IPR015424">
    <property type="entry name" value="PyrdxlP-dep_Trfase"/>
</dbReference>
<comment type="caution">
    <text evidence="12">The sequence shown here is derived from an EMBL/GenBank/DDBJ whole genome shotgun (WGS) entry which is preliminary data.</text>
</comment>
<dbReference type="SUPFAM" id="SSF53383">
    <property type="entry name" value="PLP-dependent transferases"/>
    <property type="match status" value="1"/>
</dbReference>
<evidence type="ECO:0000256" key="5">
    <source>
        <dbReference type="ARBA" id="ARBA00023167"/>
    </source>
</evidence>
<dbReference type="GO" id="GO:0003962">
    <property type="term" value="F:cystathionine gamma-synthase activity"/>
    <property type="evidence" value="ECO:0007669"/>
    <property type="project" value="UniProtKB-EC"/>
</dbReference>
<comment type="catalytic activity">
    <reaction evidence="6">
        <text>O-succinyl-L-homoserine + L-cysteine = L,L-cystathionine + succinate + H(+)</text>
        <dbReference type="Rhea" id="RHEA:20397"/>
        <dbReference type="ChEBI" id="CHEBI:15378"/>
        <dbReference type="ChEBI" id="CHEBI:30031"/>
        <dbReference type="ChEBI" id="CHEBI:35235"/>
        <dbReference type="ChEBI" id="CHEBI:57661"/>
        <dbReference type="ChEBI" id="CHEBI:58161"/>
        <dbReference type="EC" id="2.5.1.48"/>
    </reaction>
</comment>
<evidence type="ECO:0000313" key="13">
    <source>
        <dbReference type="Proteomes" id="UP000186594"/>
    </source>
</evidence>
<evidence type="ECO:0000256" key="11">
    <source>
        <dbReference type="SAM" id="MobiDB-lite"/>
    </source>
</evidence>
<evidence type="ECO:0000313" key="12">
    <source>
        <dbReference type="EMBL" id="OLL22673.1"/>
    </source>
</evidence>
<keyword evidence="2" id="KW-0028">Amino-acid biosynthesis</keyword>
<dbReference type="GO" id="GO:0009086">
    <property type="term" value="P:methionine biosynthetic process"/>
    <property type="evidence" value="ECO:0007669"/>
    <property type="project" value="UniProtKB-KW"/>
</dbReference>
<dbReference type="Proteomes" id="UP000186594">
    <property type="component" value="Unassembled WGS sequence"/>
</dbReference>
<feature type="compositionally biased region" description="Basic and acidic residues" evidence="11">
    <location>
        <begin position="683"/>
        <end position="697"/>
    </location>
</feature>
<dbReference type="AlphaFoldDB" id="A0A1U7LJA2"/>
<dbReference type="Gene3D" id="3.40.640.10">
    <property type="entry name" value="Type I PLP-dependent aspartate aminotransferase-like (Major domain)"/>
    <property type="match status" value="1"/>
</dbReference>
<feature type="region of interest" description="Disordered" evidence="11">
    <location>
        <begin position="593"/>
        <end position="709"/>
    </location>
</feature>
<evidence type="ECO:0000256" key="6">
    <source>
        <dbReference type="ARBA" id="ARBA00051441"/>
    </source>
</evidence>
<evidence type="ECO:0000256" key="4">
    <source>
        <dbReference type="ARBA" id="ARBA00022898"/>
    </source>
</evidence>
<keyword evidence="5" id="KW-0486">Methionine biosynthesis</keyword>
<sequence>MTTASVGIDVGNELPQDTPHAISVSLPKWSDNVAYEEGERWIHECMKSGYPRFFINPIIRQLGLACLQKFGKPEEEAMIFPSEQISQRFKQFVGRYSDSLNGRFVSDIHTVHLLASSYTNESLDHGKSELTAHIFVAFFHPSLSKVAKAFWQHTGEGISSRMAEYFLQQLRTSKHKQSAIDPNSNMSFAHFHSHYARKPYNAEKTTLSITQETLQSDHLTYLEEHYGRNVIVQLADRAKTALRQRISGILKQLSSHESIVNQDLALQSRQWNGLCKDDVYLYPCGMSAIYNAHRILLNIIGEFKSLCYGFPYSDTLKILDKFGPGSYFYGFASSEELDQIERLLNSGEKILALFCEAPSNPLLTTPDLSRIHLLADKFDFCVVVDETIGTFANINVLPYADIIVSSLTKVFSGDSNVMGGSLVLNPRSRFYQRLKKAMKLEYEDTLWLTDAVHLERNSRDFVDRIHRINSNAEMLLKRVYYPKINPSRLFYDHIRLEGAGYGGLLSLTFETVGQAKSFFDALPLPKGPSLGTNFTLCSPYTLLAHYNELPWASNYGVEASLVRMSVGLEEGNQLTSNNTNRARNYTIGLNLASNPTHTNISSTDIIPIGPWSSRPPRRKMQSGDEEAEEAQEYSPSRKRRKTTGPMSSVQKRKHSGSEEDDTEEELSTTSGENEAAEVDENMELARRMVESHRDLKQSRGGKFASADMG</sequence>
<dbReference type="PANTHER" id="PTHR42699:SF1">
    <property type="entry name" value="CYSTATHIONINE GAMMA-SYNTHASE-RELATED"/>
    <property type="match status" value="1"/>
</dbReference>
<accession>A0A1U7LJA2</accession>
<evidence type="ECO:0000256" key="8">
    <source>
        <dbReference type="ARBA" id="ARBA00060510"/>
    </source>
</evidence>
<dbReference type="InterPro" id="IPR051750">
    <property type="entry name" value="Trans-sulfuration_enzymes"/>
</dbReference>
<organism evidence="12 13">
    <name type="scientific">Neolecta irregularis (strain DAH-3)</name>
    <dbReference type="NCBI Taxonomy" id="1198029"/>
    <lineage>
        <taxon>Eukaryota</taxon>
        <taxon>Fungi</taxon>
        <taxon>Dikarya</taxon>
        <taxon>Ascomycota</taxon>
        <taxon>Taphrinomycotina</taxon>
        <taxon>Neolectales</taxon>
        <taxon>Neolectaceae</taxon>
        <taxon>Neolecta</taxon>
    </lineage>
</organism>
<comment type="pathway">
    <text evidence="8">Amino-acid biosynthesis; L-methionine biosynthesis via de novo pathway; L-cystathionine from O-succinyl-L-homoserine: step 1/1.</text>
</comment>
<dbReference type="FunFam" id="3.40.640.10:FF:000111">
    <property type="entry name" value="Cystathionine gamma-synthase"/>
    <property type="match status" value="1"/>
</dbReference>
<reference evidence="12 13" key="1">
    <citation type="submission" date="2016-04" db="EMBL/GenBank/DDBJ databases">
        <title>Evolutionary innovation and constraint leading to complex multicellularity in the Ascomycota.</title>
        <authorList>
            <person name="Cisse O."/>
            <person name="Nguyen A."/>
            <person name="Hewitt D.A."/>
            <person name="Jedd G."/>
            <person name="Stajich J.E."/>
        </authorList>
    </citation>
    <scope>NUCLEOTIDE SEQUENCE [LARGE SCALE GENOMIC DNA]</scope>
    <source>
        <strain evidence="12 13">DAH-3</strain>
    </source>
</reference>
<evidence type="ECO:0000256" key="1">
    <source>
        <dbReference type="ARBA" id="ARBA00001933"/>
    </source>
</evidence>
<dbReference type="PANTHER" id="PTHR42699">
    <property type="match status" value="1"/>
</dbReference>
<dbReference type="STRING" id="1198029.A0A1U7LJA2"/>
<dbReference type="Pfam" id="PF01053">
    <property type="entry name" value="Cys_Met_Meta_PP"/>
    <property type="match status" value="1"/>
</dbReference>
<dbReference type="InterPro" id="IPR015422">
    <property type="entry name" value="PyrdxlP-dep_Trfase_small"/>
</dbReference>
<proteinExistence type="predicted"/>
<feature type="non-terminal residue" evidence="12">
    <location>
        <position position="709"/>
    </location>
</feature>
<dbReference type="Gene3D" id="3.90.1150.10">
    <property type="entry name" value="Aspartate Aminotransferase, domain 1"/>
    <property type="match status" value="1"/>
</dbReference>
<comment type="function">
    <text evidence="7">Catalyzes the formation of L-cystathionine from O-succinyl-L-homoserine (OSHS) and L-cysteine, via a gamma-replacement reaction. In the absence of thiol, catalyzes gamma-elimination to form 2-oxobutanoate, succinate and ammonia.</text>
</comment>
<dbReference type="InterPro" id="IPR000277">
    <property type="entry name" value="Cys/Met-Metab_PyrdxlP-dep_enz"/>
</dbReference>
<dbReference type="InterPro" id="IPR015421">
    <property type="entry name" value="PyrdxlP-dep_Trfase_major"/>
</dbReference>
<feature type="compositionally biased region" description="Polar residues" evidence="11">
    <location>
        <begin position="593"/>
        <end position="604"/>
    </location>
</feature>
<keyword evidence="13" id="KW-1185">Reference proteome</keyword>
<dbReference type="GO" id="GO:0030170">
    <property type="term" value="F:pyridoxal phosphate binding"/>
    <property type="evidence" value="ECO:0007669"/>
    <property type="project" value="InterPro"/>
</dbReference>
<dbReference type="OMA" id="KVAKRCR"/>
<name>A0A1U7LJA2_NEOID</name>
<dbReference type="EMBL" id="LXFE01002958">
    <property type="protein sequence ID" value="OLL22673.1"/>
    <property type="molecule type" value="Genomic_DNA"/>
</dbReference>
<gene>
    <name evidence="12" type="ORF">NEOLI_002547</name>
</gene>
<evidence type="ECO:0000256" key="2">
    <source>
        <dbReference type="ARBA" id="ARBA00022605"/>
    </source>
</evidence>